<dbReference type="Gene3D" id="3.30.1330.230">
    <property type="match status" value="1"/>
</dbReference>
<dbReference type="Pfam" id="PF02624">
    <property type="entry name" value="YcaO"/>
    <property type="match status" value="1"/>
</dbReference>
<dbReference type="PROSITE" id="PS51664">
    <property type="entry name" value="YCAO"/>
    <property type="match status" value="1"/>
</dbReference>
<protein>
    <submittedName>
        <fullName evidence="3">YcaO-like family protein</fullName>
    </submittedName>
</protein>
<dbReference type="Proteomes" id="UP001230065">
    <property type="component" value="Unassembled WGS sequence"/>
</dbReference>
<evidence type="ECO:0000256" key="1">
    <source>
        <dbReference type="SAM" id="MobiDB-lite"/>
    </source>
</evidence>
<organism evidence="3 4">
    <name type="scientific">Actinomyces oris</name>
    <dbReference type="NCBI Taxonomy" id="544580"/>
    <lineage>
        <taxon>Bacteria</taxon>
        <taxon>Bacillati</taxon>
        <taxon>Actinomycetota</taxon>
        <taxon>Actinomycetes</taxon>
        <taxon>Actinomycetales</taxon>
        <taxon>Actinomycetaceae</taxon>
        <taxon>Actinomyces</taxon>
    </lineage>
</organism>
<dbReference type="EMBL" id="JAMZMF010000030">
    <property type="protein sequence ID" value="MDR0178891.1"/>
    <property type="molecule type" value="Genomic_DNA"/>
</dbReference>
<gene>
    <name evidence="3" type="ORF">RF687_13160</name>
</gene>
<dbReference type="RefSeq" id="WP_308680621.1">
    <property type="nucleotide sequence ID" value="NZ_JAMZMF010000030.1"/>
</dbReference>
<name>A0AAW8LEE5_9ACTO</name>
<dbReference type="AlphaFoldDB" id="A0AAW8LEE5"/>
<dbReference type="PANTHER" id="PTHR37809:SF1">
    <property type="entry name" value="RIBOSOMAL PROTEIN S12 METHYLTHIOTRANSFERASE ACCESSORY FACTOR YCAO"/>
    <property type="match status" value="1"/>
</dbReference>
<sequence length="595" mass="65031">MTVDRTLTTSPASEWRFGSNASTGAQPVVWDLENQEAPPPGTRVFRSERTLLVWPAWAAEIDDAHAAYAMLRSRWAATRPPIVQGQYSLGNPLLGRRTLVPRHRPNTEALQAMADTLSPRPVRLGTGWQVPVWELDIVTHCIRRGELAVVVRESAPTRSDHSGPLRRRGLDDLPLIPEILINPVCGMVGAVADQRLDWDTTAPVAGQTPVWNDGRVRPLTWSGQATSYARSRTAAMLESLERLVGARQHTGTTVLASQADLAAAGREHRVPGDFGDYGPAAYRDHMVPFCPYDLHEWVASESLRDRRAVLVPRDLAFFGQSLSTSRWAMVCSSGVATGSTREEAIAFGLMELIERDAFVNSWYARVPGRRIDVESVPGLRPLLNRASLLGHRIELLWVPSETGLPVMVAVARAASAAAVGAAAHPEPARAARGAVEEAWTYLPERVKAVEADRARCLDMRRDPELVREIDDHPLQCLLPEGAEDLDDYLGDGPTGPLDEVVTAGPLARMGASGLLEAMVDSLESIGVEPLAVRCTAPVESALGLETWSVLAPGLAPLDFGWHRQRVLTMHRPFDYARNVGSVVPDHLSNRPHPFS</sequence>
<proteinExistence type="predicted"/>
<feature type="compositionally biased region" description="Polar residues" evidence="1">
    <location>
        <begin position="1"/>
        <end position="12"/>
    </location>
</feature>
<accession>A0AAW8LEE5</accession>
<evidence type="ECO:0000259" key="2">
    <source>
        <dbReference type="PROSITE" id="PS51664"/>
    </source>
</evidence>
<feature type="domain" description="YcaO" evidence="2">
    <location>
        <begin position="223"/>
        <end position="595"/>
    </location>
</feature>
<evidence type="ECO:0000313" key="3">
    <source>
        <dbReference type="EMBL" id="MDR0178891.1"/>
    </source>
</evidence>
<reference evidence="3" key="1">
    <citation type="submission" date="2022-06" db="EMBL/GenBank/DDBJ databases">
        <title>Draft Genome Sequences of Three Actinomyces oris Strains, Isolated from Healthy Human Feces.</title>
        <authorList>
            <person name="Ye Y."/>
            <person name="Liu C."/>
            <person name="Zhao J."/>
            <person name="Xu J."/>
            <person name="Huang H."/>
            <person name="Wang B."/>
            <person name="Wei J."/>
            <person name="Jing X."/>
        </authorList>
    </citation>
    <scope>NUCLEOTIDE SEQUENCE</scope>
    <source>
        <strain evidence="3">CNGBCC1803727</strain>
    </source>
</reference>
<evidence type="ECO:0000313" key="4">
    <source>
        <dbReference type="Proteomes" id="UP001230065"/>
    </source>
</evidence>
<feature type="region of interest" description="Disordered" evidence="1">
    <location>
        <begin position="1"/>
        <end position="20"/>
    </location>
</feature>
<dbReference type="PANTHER" id="PTHR37809">
    <property type="entry name" value="RIBOSOMAL PROTEIN S12 METHYLTHIOTRANSFERASE ACCESSORY FACTOR YCAO"/>
    <property type="match status" value="1"/>
</dbReference>
<comment type="caution">
    <text evidence="3">The sequence shown here is derived from an EMBL/GenBank/DDBJ whole genome shotgun (WGS) entry which is preliminary data.</text>
</comment>
<dbReference type="InterPro" id="IPR003776">
    <property type="entry name" value="YcaO-like_dom"/>
</dbReference>